<evidence type="ECO:0000313" key="2">
    <source>
        <dbReference type="Proteomes" id="UP000095280"/>
    </source>
</evidence>
<organism evidence="2 3">
    <name type="scientific">Macrostomum lignano</name>
    <dbReference type="NCBI Taxonomy" id="282301"/>
    <lineage>
        <taxon>Eukaryota</taxon>
        <taxon>Metazoa</taxon>
        <taxon>Spiralia</taxon>
        <taxon>Lophotrochozoa</taxon>
        <taxon>Platyhelminthes</taxon>
        <taxon>Rhabditophora</taxon>
        <taxon>Macrostomorpha</taxon>
        <taxon>Macrostomida</taxon>
        <taxon>Macrostomidae</taxon>
        <taxon>Macrostomum</taxon>
    </lineage>
</organism>
<accession>A0A1I8JR51</accession>
<feature type="region of interest" description="Disordered" evidence="1">
    <location>
        <begin position="195"/>
        <end position="225"/>
    </location>
</feature>
<dbReference type="Proteomes" id="UP000095280">
    <property type="component" value="Unplaced"/>
</dbReference>
<feature type="compositionally biased region" description="Basic and acidic residues" evidence="1">
    <location>
        <begin position="196"/>
        <end position="205"/>
    </location>
</feature>
<dbReference type="AlphaFoldDB" id="A0A1I8JR51"/>
<reference evidence="3" key="1">
    <citation type="submission" date="2016-11" db="UniProtKB">
        <authorList>
            <consortium name="WormBaseParasite"/>
        </authorList>
    </citation>
    <scope>IDENTIFICATION</scope>
</reference>
<name>A0A1I8JR51_9PLAT</name>
<proteinExistence type="predicted"/>
<evidence type="ECO:0000256" key="1">
    <source>
        <dbReference type="SAM" id="MobiDB-lite"/>
    </source>
</evidence>
<protein>
    <submittedName>
        <fullName evidence="3">Protein kinase domain-containing protein</fullName>
    </submittedName>
</protein>
<dbReference type="WBParaSite" id="snap_masked-unitig_38155-processed-gene-0.0-mRNA-1">
    <property type="protein sequence ID" value="snap_masked-unitig_38155-processed-gene-0.0-mRNA-1"/>
    <property type="gene ID" value="snap_masked-unitig_38155-processed-gene-0.0"/>
</dbReference>
<keyword evidence="2" id="KW-1185">Reference proteome</keyword>
<sequence>SAAPACWSRPDCLCVSSGDSADVKAAVSHDDMRCTLASFLRFQRPRSRRGLAACEWNESLAHGVAFVCELRPAWLELESRSELPAESRRAFAKRKGYTWQQCDMSGASAAPSISIAAPNWPVPVAAATVVTLQPRPLPSRKTAALRLARFCRFRGVSATTPSWWPPGVCKPAGLVQQQAAGAGQVRLTAALPAAAPEERDLRGEPRPVSMTAGSQPARRARNSTRTVVGAAELSRCRPLATLQFCARRRPCQWPALEPADLLDCSQPTRSAAFIHVDASHKPGALFLESACRSPAASPTRAEAAAASGSRQFVGLVSPPAARIQYDLVQCPAASAGPAHLQTPPERPPLAVSQATVRRGSVRSSPPVLPACVRRSGGSTPLISEGRRAACLQPRTGSLLLPAPNAAACCWLARANSLWLSGPDAPQCCSSAQTLPTRTRRPRCAPWPLNAGQAGVPTRTRKVLCACRCPPKLPPVRTAAASRCPRLGALARPSLSAASCPSSLRTTSGALVLPPLLLPLIVSVLVCPILLRLFWLCEEKKVVLPCAGIRQFLLPEIMAPMARGLALRPLAHANVTPQVNSSYSLSNVAGWHSRPHVESTRATKEAESPNSQSKALRMEIAEGYQPWSEQGGI</sequence>
<evidence type="ECO:0000313" key="3">
    <source>
        <dbReference type="WBParaSite" id="snap_masked-unitig_38155-processed-gene-0.0-mRNA-1"/>
    </source>
</evidence>